<dbReference type="AlphaFoldDB" id="A0AAP0PKH6"/>
<dbReference type="EMBL" id="JBBNAE010000002">
    <property type="protein sequence ID" value="KAK9145944.1"/>
    <property type="molecule type" value="Genomic_DNA"/>
</dbReference>
<name>A0AAP0PKH6_9MAGN</name>
<comment type="caution">
    <text evidence="2">The sequence shown here is derived from an EMBL/GenBank/DDBJ whole genome shotgun (WGS) entry which is preliminary data.</text>
</comment>
<dbReference type="PANTHER" id="PTHR34283:SF1">
    <property type="entry name" value="PROTEIN RESPONSE TO LOW SULFUR 1"/>
    <property type="match status" value="1"/>
</dbReference>
<reference evidence="2 3" key="1">
    <citation type="submission" date="2024-01" db="EMBL/GenBank/DDBJ databases">
        <title>Genome assemblies of Stephania.</title>
        <authorList>
            <person name="Yang L."/>
        </authorList>
    </citation>
    <scope>NUCLEOTIDE SEQUENCE [LARGE SCALE GENOMIC DNA]</scope>
    <source>
        <strain evidence="2">QJT</strain>
        <tissue evidence="2">Leaf</tissue>
    </source>
</reference>
<keyword evidence="3" id="KW-1185">Reference proteome</keyword>
<dbReference type="GO" id="GO:0098869">
    <property type="term" value="P:cellular oxidant detoxification"/>
    <property type="evidence" value="ECO:0007669"/>
    <property type="project" value="InterPro"/>
</dbReference>
<protein>
    <submittedName>
        <fullName evidence="2">Uncharacterized protein</fullName>
    </submittedName>
</protein>
<evidence type="ECO:0000256" key="1">
    <source>
        <dbReference type="SAM" id="MobiDB-lite"/>
    </source>
</evidence>
<dbReference type="PANTHER" id="PTHR34283">
    <property type="entry name" value="PROTEIN RESPONSE TO LOW SULFUR 1"/>
    <property type="match status" value="1"/>
</dbReference>
<feature type="region of interest" description="Disordered" evidence="1">
    <location>
        <begin position="9"/>
        <end position="29"/>
    </location>
</feature>
<evidence type="ECO:0000313" key="3">
    <source>
        <dbReference type="Proteomes" id="UP001417504"/>
    </source>
</evidence>
<proteinExistence type="predicted"/>
<dbReference type="InterPro" id="IPR039282">
    <property type="entry name" value="LSU"/>
</dbReference>
<sequence>MVLGMATYIGRKNDKPSSLSLSAEEESLRRKNMELETELKKSMEREEKMREELKRTTKRLLLLQEAEEMLCSQMGELEAEALQQARFYHAQITSLADQLSHAHNLLHSNNATTIITTL</sequence>
<accession>A0AAP0PKH6</accession>
<dbReference type="Proteomes" id="UP001417504">
    <property type="component" value="Unassembled WGS sequence"/>
</dbReference>
<evidence type="ECO:0000313" key="2">
    <source>
        <dbReference type="EMBL" id="KAK9145944.1"/>
    </source>
</evidence>
<organism evidence="2 3">
    <name type="scientific">Stephania japonica</name>
    <dbReference type="NCBI Taxonomy" id="461633"/>
    <lineage>
        <taxon>Eukaryota</taxon>
        <taxon>Viridiplantae</taxon>
        <taxon>Streptophyta</taxon>
        <taxon>Embryophyta</taxon>
        <taxon>Tracheophyta</taxon>
        <taxon>Spermatophyta</taxon>
        <taxon>Magnoliopsida</taxon>
        <taxon>Ranunculales</taxon>
        <taxon>Menispermaceae</taxon>
        <taxon>Menispermoideae</taxon>
        <taxon>Cissampelideae</taxon>
        <taxon>Stephania</taxon>
    </lineage>
</organism>
<gene>
    <name evidence="2" type="ORF">Sjap_005847</name>
</gene>